<evidence type="ECO:0000313" key="1">
    <source>
        <dbReference type="EMBL" id="KAK1387752.1"/>
    </source>
</evidence>
<dbReference type="PANTHER" id="PTHR47165">
    <property type="entry name" value="OS03G0429900 PROTEIN"/>
    <property type="match status" value="1"/>
</dbReference>
<accession>A0AAD8MWW3</accession>
<dbReference type="PANTHER" id="PTHR47165:SF4">
    <property type="entry name" value="OS03G0429900 PROTEIN"/>
    <property type="match status" value="1"/>
</dbReference>
<dbReference type="SUPFAM" id="SSF50249">
    <property type="entry name" value="Nucleic acid-binding proteins"/>
    <property type="match status" value="1"/>
</dbReference>
<sequence>MSFYKYNNIQYLDDSTDEWNLRVKSQAIWKGITRQTREFRGYNIIFFDDYSSRIHAFIATPIVEQSRAVRNDQHIYFKSETIFEKDDLPGLKIPNYRFDFFGLVELEAMKNDNRFLTDMVGVIEEVHPKAVYEKDKVTKSHVAVTISDGRTNVNVTFFNDFGDSFLEAYEKEQQKPVIIIIASAKASEWKEALNVTNFPATRFYLNIPHSAVHKLRNRYTTPNFYLLDIDDEDDPSKLPMMKVIELRKLNETNVQNCRMHVFVPAALAEKMSRMIQEGKIYLIKDFQVKEYTELDKYRPVQMDRQIIFTADTKAKKLQESEIFIPLNIFDLFEYGDLKPMET</sequence>
<gene>
    <name evidence="1" type="ORF">POM88_015930</name>
</gene>
<reference evidence="1" key="2">
    <citation type="submission" date="2023-05" db="EMBL/GenBank/DDBJ databases">
        <authorList>
            <person name="Schelkunov M.I."/>
        </authorList>
    </citation>
    <scope>NUCLEOTIDE SEQUENCE</scope>
    <source>
        <strain evidence="1">Hsosn_3</strain>
        <tissue evidence="1">Leaf</tissue>
    </source>
</reference>
<comment type="caution">
    <text evidence="1">The sequence shown here is derived from an EMBL/GenBank/DDBJ whole genome shotgun (WGS) entry which is preliminary data.</text>
</comment>
<dbReference type="Proteomes" id="UP001237642">
    <property type="component" value="Unassembled WGS sequence"/>
</dbReference>
<evidence type="ECO:0000313" key="2">
    <source>
        <dbReference type="Proteomes" id="UP001237642"/>
    </source>
</evidence>
<dbReference type="InterPro" id="IPR012340">
    <property type="entry name" value="NA-bd_OB-fold"/>
</dbReference>
<evidence type="ECO:0008006" key="3">
    <source>
        <dbReference type="Google" id="ProtNLM"/>
    </source>
</evidence>
<dbReference type="Gene3D" id="2.40.50.140">
    <property type="entry name" value="Nucleic acid-binding proteins"/>
    <property type="match status" value="2"/>
</dbReference>
<protein>
    <recommendedName>
        <fullName evidence="3">Replication protein A</fullName>
    </recommendedName>
</protein>
<reference evidence="1" key="1">
    <citation type="submission" date="2023-02" db="EMBL/GenBank/DDBJ databases">
        <title>Genome of toxic invasive species Heracleum sosnowskyi carries increased number of genes despite the absence of recent whole-genome duplications.</title>
        <authorList>
            <person name="Schelkunov M."/>
            <person name="Shtratnikova V."/>
            <person name="Makarenko M."/>
            <person name="Klepikova A."/>
            <person name="Omelchenko D."/>
            <person name="Novikova G."/>
            <person name="Obukhova E."/>
            <person name="Bogdanov V."/>
            <person name="Penin A."/>
            <person name="Logacheva M."/>
        </authorList>
    </citation>
    <scope>NUCLEOTIDE SEQUENCE</scope>
    <source>
        <strain evidence="1">Hsosn_3</strain>
        <tissue evidence="1">Leaf</tissue>
    </source>
</reference>
<dbReference type="EMBL" id="JAUIZM010000004">
    <property type="protein sequence ID" value="KAK1387752.1"/>
    <property type="molecule type" value="Genomic_DNA"/>
</dbReference>
<name>A0AAD8MWW3_9APIA</name>
<keyword evidence="2" id="KW-1185">Reference proteome</keyword>
<dbReference type="AlphaFoldDB" id="A0AAD8MWW3"/>
<proteinExistence type="predicted"/>
<organism evidence="1 2">
    <name type="scientific">Heracleum sosnowskyi</name>
    <dbReference type="NCBI Taxonomy" id="360622"/>
    <lineage>
        <taxon>Eukaryota</taxon>
        <taxon>Viridiplantae</taxon>
        <taxon>Streptophyta</taxon>
        <taxon>Embryophyta</taxon>
        <taxon>Tracheophyta</taxon>
        <taxon>Spermatophyta</taxon>
        <taxon>Magnoliopsida</taxon>
        <taxon>eudicotyledons</taxon>
        <taxon>Gunneridae</taxon>
        <taxon>Pentapetalae</taxon>
        <taxon>asterids</taxon>
        <taxon>campanulids</taxon>
        <taxon>Apiales</taxon>
        <taxon>Apiaceae</taxon>
        <taxon>Apioideae</taxon>
        <taxon>apioid superclade</taxon>
        <taxon>Tordylieae</taxon>
        <taxon>Tordyliinae</taxon>
        <taxon>Heracleum</taxon>
    </lineage>
</organism>